<sequence length="716" mass="80791">MGWKHHLNHTPFTPNSNSAEAMGCVVQWRFVLDMLVVLLFFLPPPPALAAADAEQRMEAGVHLDIQEKHAVMSNDILSVTLSIPDGLVTGISYQGVPNLLETKNAENDRGYWDAIWHGAGNEGEQDKLLGTSFKIISNSENAVEISFTRAWDASGINGAPVNIDRRFVMLSYSPGFYTYSILERLQGYPSVRMEVNRVVFKLRQDMFHYMAVSDDRKRFMPTPEDRLTGETLDYPEAVLLKHPSSPSLRGEVDDKYFYSSDSKDIKVHGWVCTAPPVGFWMITPSNEFRTGGPFKQELTSHVGPTTLSTFVSRHYAGEDLDVNFQDGNPWKKVLGPVFLYLNSDTAAESDPSILWQDAKGKLDQEVASWPYDFIASVDYEKSDERGIVRGRLFIHDWFIDKRPVPASFAYVGLAALGAAGSWQRENKGYQFWTQADNDGNFFIKSVRQGTYNLYATVPGRIGDYKYEFDISIIPGSSVELGKLVYKPPRNGATLWEIGVADRTAAEFYVPNLSPTFKVNDFEDDVQNKFREYGLWKRYTDLYPFDDLVYTVGTSDYATNWFFAHVPRDLGNRTYRATTWRIEFDLESVDRASYYTLQLALASAEEAELQVRVNDGEVQPPHFTTGLIGGDNAIARHGIHGLYWLFSFRIAGTGLVQGRNIIFLTQTGVSSPWTGVMYDYIRLEGPDDFRNTADTCNSLLPSSFSLSISLFLFLLFS</sequence>
<comment type="subcellular location">
    <subcellularLocation>
        <location evidence="2">Secreted</location>
    </subcellularLocation>
</comment>
<dbReference type="InterPro" id="IPR008979">
    <property type="entry name" value="Galactose-bd-like_sf"/>
</dbReference>
<dbReference type="CDD" id="cd10317">
    <property type="entry name" value="RGL4_C"/>
    <property type="match status" value="1"/>
</dbReference>
<evidence type="ECO:0000256" key="6">
    <source>
        <dbReference type="ARBA" id="ARBA00022729"/>
    </source>
</evidence>
<dbReference type="PANTHER" id="PTHR32018:SF50">
    <property type="entry name" value="RHAMNOGALACTURONAN ENDOLYASE"/>
    <property type="match status" value="1"/>
</dbReference>
<dbReference type="GO" id="GO:0102210">
    <property type="term" value="F:rhamnogalacturonan endolyase activity"/>
    <property type="evidence" value="ECO:0007669"/>
    <property type="project" value="UniProtKB-EC"/>
</dbReference>
<dbReference type="CDD" id="cd10320">
    <property type="entry name" value="RGL4_N"/>
    <property type="match status" value="1"/>
</dbReference>
<dbReference type="AlphaFoldDB" id="A0AAV0GK75"/>
<evidence type="ECO:0000256" key="5">
    <source>
        <dbReference type="ARBA" id="ARBA00022525"/>
    </source>
</evidence>
<dbReference type="Gene3D" id="2.60.40.1120">
    <property type="entry name" value="Carboxypeptidase-like, regulatory domain"/>
    <property type="match status" value="1"/>
</dbReference>
<feature type="domain" description="Rhamnogalacturonan lyase" evidence="8">
    <location>
        <begin position="493"/>
        <end position="682"/>
    </location>
</feature>
<dbReference type="Proteomes" id="UP001152523">
    <property type="component" value="Unassembled WGS sequence"/>
</dbReference>
<dbReference type="SUPFAM" id="SSF49785">
    <property type="entry name" value="Galactose-binding domain-like"/>
    <property type="match status" value="1"/>
</dbReference>
<dbReference type="InterPro" id="IPR051850">
    <property type="entry name" value="Polysacch_Lyase_4"/>
</dbReference>
<comment type="caution">
    <text evidence="10">The sequence shown here is derived from an EMBL/GenBank/DDBJ whole genome shotgun (WGS) entry which is preliminary data.</text>
</comment>
<evidence type="ECO:0000256" key="1">
    <source>
        <dbReference type="ARBA" id="ARBA00001324"/>
    </source>
</evidence>
<accession>A0AAV0GK75</accession>
<evidence type="ECO:0000313" key="11">
    <source>
        <dbReference type="Proteomes" id="UP001152523"/>
    </source>
</evidence>
<dbReference type="Gene3D" id="2.70.98.10">
    <property type="match status" value="1"/>
</dbReference>
<proteinExistence type="inferred from homology"/>
<protein>
    <recommendedName>
        <fullName evidence="4">rhamnogalacturonan endolyase</fullName>
        <ecNumber evidence="4">4.2.2.23</ecNumber>
    </recommendedName>
</protein>
<evidence type="ECO:0000313" key="10">
    <source>
        <dbReference type="EMBL" id="CAH9148043.1"/>
    </source>
</evidence>
<organism evidence="10 11">
    <name type="scientific">Cuscuta epithymum</name>
    <dbReference type="NCBI Taxonomy" id="186058"/>
    <lineage>
        <taxon>Eukaryota</taxon>
        <taxon>Viridiplantae</taxon>
        <taxon>Streptophyta</taxon>
        <taxon>Embryophyta</taxon>
        <taxon>Tracheophyta</taxon>
        <taxon>Spermatophyta</taxon>
        <taxon>Magnoliopsida</taxon>
        <taxon>eudicotyledons</taxon>
        <taxon>Gunneridae</taxon>
        <taxon>Pentapetalae</taxon>
        <taxon>asterids</taxon>
        <taxon>lamiids</taxon>
        <taxon>Solanales</taxon>
        <taxon>Convolvulaceae</taxon>
        <taxon>Cuscuteae</taxon>
        <taxon>Cuscuta</taxon>
        <taxon>Cuscuta subgen. Cuscuta</taxon>
    </lineage>
</organism>
<comment type="catalytic activity">
    <reaction evidence="1">
        <text>Endotype eliminative cleavage of L-alpha-rhamnopyranosyl-(1-&gt;4)-alpha-D-galactopyranosyluronic acid bonds of rhamnogalacturonan I domains in ramified hairy regions of pectin leaving L-rhamnopyranose at the reducing end and 4-deoxy-4,5-unsaturated D-galactopyranosyluronic acid at the non-reducing end.</text>
        <dbReference type="EC" id="4.2.2.23"/>
    </reaction>
</comment>
<dbReference type="Pfam" id="PF06045">
    <property type="entry name" value="Rhamnogal_lyase"/>
    <property type="match status" value="1"/>
</dbReference>
<keyword evidence="5" id="KW-0964">Secreted</keyword>
<evidence type="ECO:0000259" key="8">
    <source>
        <dbReference type="Pfam" id="PF14683"/>
    </source>
</evidence>
<dbReference type="Pfam" id="PF14686">
    <property type="entry name" value="fn3_3"/>
    <property type="match status" value="1"/>
</dbReference>
<dbReference type="InterPro" id="IPR014718">
    <property type="entry name" value="GH-type_carb-bd"/>
</dbReference>
<name>A0AAV0GK75_9ASTE</name>
<dbReference type="InterPro" id="IPR010325">
    <property type="entry name" value="Rhamnogal_lyase"/>
</dbReference>
<dbReference type="GO" id="GO:0005576">
    <property type="term" value="C:extracellular region"/>
    <property type="evidence" value="ECO:0007669"/>
    <property type="project" value="UniProtKB-SubCell"/>
</dbReference>
<comment type="similarity">
    <text evidence="3">Belongs to the polysaccharide lyase 4 family.</text>
</comment>
<evidence type="ECO:0000256" key="2">
    <source>
        <dbReference type="ARBA" id="ARBA00004613"/>
    </source>
</evidence>
<feature type="domain" description="Rhamnogalacturonan lyase" evidence="9">
    <location>
        <begin position="408"/>
        <end position="479"/>
    </location>
</feature>
<dbReference type="GO" id="GO:0030246">
    <property type="term" value="F:carbohydrate binding"/>
    <property type="evidence" value="ECO:0007669"/>
    <property type="project" value="InterPro"/>
</dbReference>
<keyword evidence="11" id="KW-1185">Reference proteome</keyword>
<evidence type="ECO:0000256" key="7">
    <source>
        <dbReference type="ARBA" id="ARBA00023239"/>
    </source>
</evidence>
<dbReference type="PANTHER" id="PTHR32018">
    <property type="entry name" value="RHAMNOGALACTURONATE LYASE FAMILY PROTEIN"/>
    <property type="match status" value="1"/>
</dbReference>
<dbReference type="EC" id="4.2.2.23" evidence="4"/>
<evidence type="ECO:0000259" key="9">
    <source>
        <dbReference type="Pfam" id="PF14686"/>
    </source>
</evidence>
<keyword evidence="6" id="KW-0732">Signal</keyword>
<dbReference type="InterPro" id="IPR013784">
    <property type="entry name" value="Carb-bd-like_fold"/>
</dbReference>
<dbReference type="CDD" id="cd10316">
    <property type="entry name" value="RGL4_M"/>
    <property type="match status" value="1"/>
</dbReference>
<dbReference type="SUPFAM" id="SSF74650">
    <property type="entry name" value="Galactose mutarotase-like"/>
    <property type="match status" value="1"/>
</dbReference>
<dbReference type="InterPro" id="IPR011013">
    <property type="entry name" value="Gal_mutarotase_sf_dom"/>
</dbReference>
<gene>
    <name evidence="10" type="ORF">CEPIT_LOCUS44194</name>
</gene>
<reference evidence="10" key="1">
    <citation type="submission" date="2022-07" db="EMBL/GenBank/DDBJ databases">
        <authorList>
            <person name="Macas J."/>
            <person name="Novak P."/>
            <person name="Neumann P."/>
        </authorList>
    </citation>
    <scope>NUCLEOTIDE SEQUENCE</scope>
</reference>
<dbReference type="InterPro" id="IPR029413">
    <property type="entry name" value="RG-lyase_II"/>
</dbReference>
<dbReference type="InterPro" id="IPR029411">
    <property type="entry name" value="RG-lyase_III"/>
</dbReference>
<keyword evidence="7" id="KW-0456">Lyase</keyword>
<evidence type="ECO:0000256" key="4">
    <source>
        <dbReference type="ARBA" id="ARBA00012437"/>
    </source>
</evidence>
<dbReference type="SUPFAM" id="SSF49452">
    <property type="entry name" value="Starch-binding domain-like"/>
    <property type="match status" value="1"/>
</dbReference>
<dbReference type="GO" id="GO:0005975">
    <property type="term" value="P:carbohydrate metabolic process"/>
    <property type="evidence" value="ECO:0007669"/>
    <property type="project" value="InterPro"/>
</dbReference>
<dbReference type="EMBL" id="CAMAPF010001147">
    <property type="protein sequence ID" value="CAH9148043.1"/>
    <property type="molecule type" value="Genomic_DNA"/>
</dbReference>
<dbReference type="Pfam" id="PF14683">
    <property type="entry name" value="CBM-like"/>
    <property type="match status" value="1"/>
</dbReference>
<dbReference type="Gene3D" id="2.60.120.260">
    <property type="entry name" value="Galactose-binding domain-like"/>
    <property type="match status" value="1"/>
</dbReference>
<evidence type="ECO:0000256" key="3">
    <source>
        <dbReference type="ARBA" id="ARBA00010418"/>
    </source>
</evidence>